<sequence>MTFVSKKWIVNEQTNKKNEYVDNFLSNFEYTNIDSNELFRKVLVRINDLNFFVEFQITKEIDQEYLENIYGMSVISEEYYFHSKIAQYINNY</sequence>
<proteinExistence type="predicted"/>
<dbReference type="Proteomes" id="UP001460679">
    <property type="component" value="Chromosome"/>
</dbReference>
<protein>
    <submittedName>
        <fullName evidence="1">Uncharacterized protein</fullName>
    </submittedName>
</protein>
<gene>
    <name evidence="1" type="ORF">WG616_02965</name>
</gene>
<reference evidence="1" key="1">
    <citation type="submission" date="2024-03" db="EMBL/GenBank/DDBJ databases">
        <title>Complete genome sequence of Mycoplasma gypis type strain B1/T1.</title>
        <authorList>
            <person name="Spergser J."/>
        </authorList>
    </citation>
    <scope>NUCLEOTIDE SEQUENCE [LARGE SCALE GENOMIC DNA]</scope>
    <source>
        <strain evidence="1">B1/T1</strain>
    </source>
</reference>
<dbReference type="RefSeq" id="WP_205499601.1">
    <property type="nucleotide sequence ID" value="NZ_CP148066.1"/>
</dbReference>
<evidence type="ECO:0000313" key="1">
    <source>
        <dbReference type="EMBL" id="WXL28303.1"/>
    </source>
</evidence>
<accession>A0ABZ2RMP8</accession>
<dbReference type="EMBL" id="CP148066">
    <property type="protein sequence ID" value="WXL28303.1"/>
    <property type="molecule type" value="Genomic_DNA"/>
</dbReference>
<organism evidence="1 2">
    <name type="scientific">[Mycoplasma] gypis</name>
    <dbReference type="NCBI Taxonomy" id="92404"/>
    <lineage>
        <taxon>Bacteria</taxon>
        <taxon>Bacillati</taxon>
        <taxon>Mycoplasmatota</taxon>
        <taxon>Mycoplasmoidales</taxon>
        <taxon>Metamycoplasmataceae</taxon>
        <taxon>Metamycoplasma</taxon>
    </lineage>
</organism>
<keyword evidence="2" id="KW-1185">Reference proteome</keyword>
<evidence type="ECO:0000313" key="2">
    <source>
        <dbReference type="Proteomes" id="UP001460679"/>
    </source>
</evidence>
<name>A0ABZ2RMP8_9BACT</name>